<sequence>QRNVNRFQCDREYILQNFLKNYIPNMKLLFSRSRCVKKTSYPKQLPISRHLRCKLP</sequence>
<proteinExistence type="predicted"/>
<evidence type="ECO:0000313" key="2">
    <source>
        <dbReference type="Proteomes" id="UP000708208"/>
    </source>
</evidence>
<dbReference type="AlphaFoldDB" id="A0A8J2P3Z0"/>
<feature type="non-terminal residue" evidence="1">
    <location>
        <position position="1"/>
    </location>
</feature>
<comment type="caution">
    <text evidence="1">The sequence shown here is derived from an EMBL/GenBank/DDBJ whole genome shotgun (WGS) entry which is preliminary data.</text>
</comment>
<protein>
    <submittedName>
        <fullName evidence="1">Uncharacterized protein</fullName>
    </submittedName>
</protein>
<name>A0A8J2P3Z0_9HEXA</name>
<dbReference type="Proteomes" id="UP000708208">
    <property type="component" value="Unassembled WGS sequence"/>
</dbReference>
<keyword evidence="2" id="KW-1185">Reference proteome</keyword>
<reference evidence="1" key="1">
    <citation type="submission" date="2021-06" db="EMBL/GenBank/DDBJ databases">
        <authorList>
            <person name="Hodson N. C."/>
            <person name="Mongue J. A."/>
            <person name="Jaron S. K."/>
        </authorList>
    </citation>
    <scope>NUCLEOTIDE SEQUENCE</scope>
</reference>
<dbReference type="EMBL" id="CAJVCH010096650">
    <property type="protein sequence ID" value="CAG7723215.1"/>
    <property type="molecule type" value="Genomic_DNA"/>
</dbReference>
<organism evidence="1 2">
    <name type="scientific">Allacma fusca</name>
    <dbReference type="NCBI Taxonomy" id="39272"/>
    <lineage>
        <taxon>Eukaryota</taxon>
        <taxon>Metazoa</taxon>
        <taxon>Ecdysozoa</taxon>
        <taxon>Arthropoda</taxon>
        <taxon>Hexapoda</taxon>
        <taxon>Collembola</taxon>
        <taxon>Symphypleona</taxon>
        <taxon>Sminthuridae</taxon>
        <taxon>Allacma</taxon>
    </lineage>
</organism>
<accession>A0A8J2P3Z0</accession>
<gene>
    <name evidence="1" type="ORF">AFUS01_LOCUS12313</name>
</gene>
<evidence type="ECO:0000313" key="1">
    <source>
        <dbReference type="EMBL" id="CAG7723215.1"/>
    </source>
</evidence>